<accession>A0ABU7WDY6</accession>
<keyword evidence="2" id="KW-1185">Reference proteome</keyword>
<dbReference type="Proteomes" id="UP001358324">
    <property type="component" value="Unassembled WGS sequence"/>
</dbReference>
<name>A0ABU7WDY6_9GAMM</name>
<dbReference type="EMBL" id="JAZHBM010000002">
    <property type="protein sequence ID" value="MEF3082083.1"/>
    <property type="molecule type" value="Genomic_DNA"/>
</dbReference>
<organism evidence="1 2">
    <name type="scientific">Luteimonas flava</name>
    <dbReference type="NCBI Taxonomy" id="3115822"/>
    <lineage>
        <taxon>Bacteria</taxon>
        <taxon>Pseudomonadati</taxon>
        <taxon>Pseudomonadota</taxon>
        <taxon>Gammaproteobacteria</taxon>
        <taxon>Lysobacterales</taxon>
        <taxon>Lysobacteraceae</taxon>
        <taxon>Luteimonas</taxon>
    </lineage>
</organism>
<evidence type="ECO:0000313" key="1">
    <source>
        <dbReference type="EMBL" id="MEF3082083.1"/>
    </source>
</evidence>
<gene>
    <name evidence="1" type="ORF">V3391_07625</name>
</gene>
<evidence type="ECO:0000313" key="2">
    <source>
        <dbReference type="Proteomes" id="UP001358324"/>
    </source>
</evidence>
<protein>
    <submittedName>
        <fullName evidence="1">Uncharacterized protein</fullName>
    </submittedName>
</protein>
<dbReference type="RefSeq" id="WP_332077841.1">
    <property type="nucleotide sequence ID" value="NZ_JAZHBM010000002.1"/>
</dbReference>
<sequence>MSSLDLKQRVSLKAERYKVAWASDDEKSELLKDVLAMANAHRDGTG</sequence>
<comment type="caution">
    <text evidence="1">The sequence shown here is derived from an EMBL/GenBank/DDBJ whole genome shotgun (WGS) entry which is preliminary data.</text>
</comment>
<reference evidence="1 2" key="1">
    <citation type="submission" date="2024-01" db="EMBL/GenBank/DDBJ databases">
        <title>Novel species of the genus Luteimonas isolated from rivers.</title>
        <authorList>
            <person name="Lu H."/>
        </authorList>
    </citation>
    <scope>NUCLEOTIDE SEQUENCE [LARGE SCALE GENOMIC DNA]</scope>
    <source>
        <strain evidence="1 2">SMYT11W</strain>
    </source>
</reference>
<proteinExistence type="predicted"/>